<organism evidence="3 4">
    <name type="scientific">Candidatus Bilamarchaeum dharawalense</name>
    <dbReference type="NCBI Taxonomy" id="2885759"/>
    <lineage>
        <taxon>Archaea</taxon>
        <taxon>Candidatus Micrarchaeota</taxon>
        <taxon>Candidatus Micrarchaeia</taxon>
        <taxon>Candidatus Anstonellales</taxon>
        <taxon>Candidatus Bilamarchaeaceae</taxon>
        <taxon>Candidatus Bilamarchaeum</taxon>
    </lineage>
</organism>
<dbReference type="Pfam" id="PF10869">
    <property type="entry name" value="DUF2666"/>
    <property type="match status" value="1"/>
</dbReference>
<sequence length="259" mass="28501">MFGGDEVIFTGQYKGFKLGIAFDLKGKEPEEVAQVLAYVSSKLEQPAFEFSEIDTKKIDGMAKVKGTGLKAIVEFIESAGKLRDELGKCVNNPKLICVAECYLFNKLLTQANVQFKIVPTNAPKPSDEKIEDFIGFVGKYKEWVAIKKLGLGKVQDYEVSGILSGVNHSIVNKAFDFAGVNKNDALVDSVVKGKRKSYNNLAAALKELEPKLSKNQDDAYVVCKVFENLGYKPYASPDMLTDAHPDIKPPKVKGRKPKG</sequence>
<name>A0A5E4LT95_9ARCH</name>
<proteinExistence type="predicted"/>
<evidence type="ECO:0000259" key="2">
    <source>
        <dbReference type="Pfam" id="PF10869"/>
    </source>
</evidence>
<accession>A0A5E4LT95</accession>
<dbReference type="EMBL" id="CABMJJ010000007">
    <property type="protein sequence ID" value="VVC03252.1"/>
    <property type="molecule type" value="Genomic_DNA"/>
</dbReference>
<evidence type="ECO:0000313" key="3">
    <source>
        <dbReference type="EMBL" id="VVC03252.1"/>
    </source>
</evidence>
<comment type="caution">
    <text evidence="3">The sequence shown here is derived from an EMBL/GenBank/DDBJ whole genome shotgun (WGS) entry which is preliminary data.</text>
</comment>
<evidence type="ECO:0000256" key="1">
    <source>
        <dbReference type="SAM" id="MobiDB-lite"/>
    </source>
</evidence>
<dbReference type="Proteomes" id="UP000789941">
    <property type="component" value="Unassembled WGS sequence"/>
</dbReference>
<dbReference type="InterPro" id="IPR022620">
    <property type="entry name" value="DUF2666"/>
</dbReference>
<feature type="domain" description="DUF2666" evidence="2">
    <location>
        <begin position="131"/>
        <end position="208"/>
    </location>
</feature>
<dbReference type="AlphaFoldDB" id="A0A5E4LT95"/>
<feature type="compositionally biased region" description="Basic residues" evidence="1">
    <location>
        <begin position="250"/>
        <end position="259"/>
    </location>
</feature>
<gene>
    <name evidence="3" type="ORF">LFW2832_00255</name>
</gene>
<reference evidence="3 4" key="1">
    <citation type="submission" date="2019-08" db="EMBL/GenBank/DDBJ databases">
        <authorList>
            <person name="Vazquez-Campos X."/>
        </authorList>
    </citation>
    <scope>NUCLEOTIDE SEQUENCE [LARGE SCALE GENOMIC DNA]</scope>
    <source>
        <strain evidence="3">LFW-283_2</strain>
    </source>
</reference>
<protein>
    <recommendedName>
        <fullName evidence="2">DUF2666 domain-containing protein</fullName>
    </recommendedName>
</protein>
<evidence type="ECO:0000313" key="4">
    <source>
        <dbReference type="Proteomes" id="UP000789941"/>
    </source>
</evidence>
<feature type="region of interest" description="Disordered" evidence="1">
    <location>
        <begin position="238"/>
        <end position="259"/>
    </location>
</feature>